<dbReference type="InterPro" id="IPR002110">
    <property type="entry name" value="Ankyrin_rpt"/>
</dbReference>
<dbReference type="PANTHER" id="PTHR10039">
    <property type="entry name" value="AMELOGENIN"/>
    <property type="match status" value="1"/>
</dbReference>
<dbReference type="InterPro" id="IPR036770">
    <property type="entry name" value="Ankyrin_rpt-contain_sf"/>
</dbReference>
<dbReference type="RefSeq" id="XP_033664471.1">
    <property type="nucleotide sequence ID" value="XM_033817863.1"/>
</dbReference>
<dbReference type="InterPro" id="IPR054471">
    <property type="entry name" value="GPIID_WHD"/>
</dbReference>
<dbReference type="Pfam" id="PF22939">
    <property type="entry name" value="WHD_GPIID"/>
    <property type="match status" value="1"/>
</dbReference>
<gene>
    <name evidence="4" type="ORF">M409DRAFT_68480</name>
</gene>
<organism evidence="4 5">
    <name type="scientific">Zasmidium cellare ATCC 36951</name>
    <dbReference type="NCBI Taxonomy" id="1080233"/>
    <lineage>
        <taxon>Eukaryota</taxon>
        <taxon>Fungi</taxon>
        <taxon>Dikarya</taxon>
        <taxon>Ascomycota</taxon>
        <taxon>Pezizomycotina</taxon>
        <taxon>Dothideomycetes</taxon>
        <taxon>Dothideomycetidae</taxon>
        <taxon>Mycosphaerellales</taxon>
        <taxon>Mycosphaerellaceae</taxon>
        <taxon>Zasmidium</taxon>
    </lineage>
</organism>
<dbReference type="PROSITE" id="PS50297">
    <property type="entry name" value="ANK_REP_REGION"/>
    <property type="match status" value="3"/>
</dbReference>
<dbReference type="InterPro" id="IPR007111">
    <property type="entry name" value="NACHT_NTPase"/>
</dbReference>
<evidence type="ECO:0000256" key="1">
    <source>
        <dbReference type="ARBA" id="ARBA00022737"/>
    </source>
</evidence>
<protein>
    <recommendedName>
        <fullName evidence="3">NACHT domain-containing protein</fullName>
    </recommendedName>
</protein>
<dbReference type="Gene3D" id="3.40.50.300">
    <property type="entry name" value="P-loop containing nucleotide triphosphate hydrolases"/>
    <property type="match status" value="1"/>
</dbReference>
<feature type="repeat" description="ANK" evidence="2">
    <location>
        <begin position="688"/>
        <end position="720"/>
    </location>
</feature>
<dbReference type="EMBL" id="ML993608">
    <property type="protein sequence ID" value="KAF2163582.1"/>
    <property type="molecule type" value="Genomic_DNA"/>
</dbReference>
<dbReference type="PROSITE" id="PS50088">
    <property type="entry name" value="ANK_REPEAT"/>
    <property type="match status" value="3"/>
</dbReference>
<dbReference type="Proteomes" id="UP000799537">
    <property type="component" value="Unassembled WGS sequence"/>
</dbReference>
<dbReference type="SMART" id="SM00248">
    <property type="entry name" value="ANK"/>
    <property type="match status" value="5"/>
</dbReference>
<feature type="repeat" description="ANK" evidence="2">
    <location>
        <begin position="757"/>
        <end position="786"/>
    </location>
</feature>
<evidence type="ECO:0000313" key="4">
    <source>
        <dbReference type="EMBL" id="KAF2163582.1"/>
    </source>
</evidence>
<dbReference type="SUPFAM" id="SSF48403">
    <property type="entry name" value="Ankyrin repeat"/>
    <property type="match status" value="1"/>
</dbReference>
<accession>A0A6A6CCD6</accession>
<dbReference type="Gene3D" id="1.25.40.20">
    <property type="entry name" value="Ankyrin repeat-containing domain"/>
    <property type="match status" value="1"/>
</dbReference>
<dbReference type="Pfam" id="PF24883">
    <property type="entry name" value="NPHP3_N"/>
    <property type="match status" value="1"/>
</dbReference>
<dbReference type="Pfam" id="PF00023">
    <property type="entry name" value="Ank"/>
    <property type="match status" value="1"/>
</dbReference>
<dbReference type="AlphaFoldDB" id="A0A6A6CCD6"/>
<dbReference type="InterPro" id="IPR027417">
    <property type="entry name" value="P-loop_NTPase"/>
</dbReference>
<evidence type="ECO:0000313" key="5">
    <source>
        <dbReference type="Proteomes" id="UP000799537"/>
    </source>
</evidence>
<evidence type="ECO:0000256" key="2">
    <source>
        <dbReference type="PROSITE-ProRule" id="PRU00023"/>
    </source>
</evidence>
<dbReference type="SUPFAM" id="SSF52540">
    <property type="entry name" value="P-loop containing nucleoside triphosphate hydrolases"/>
    <property type="match status" value="1"/>
</dbReference>
<dbReference type="InterPro" id="IPR056884">
    <property type="entry name" value="NPHP3-like_N"/>
</dbReference>
<dbReference type="GeneID" id="54571135"/>
<feature type="repeat" description="ANK" evidence="2">
    <location>
        <begin position="622"/>
        <end position="654"/>
    </location>
</feature>
<sequence length="814" mass="90036">MKALAFEQMDARHATIKRAQRLTCQWLLQHPTYLAWDSVDEIPQKRSIFWINGKPGAGKSTLLKFVYAHLKRRKKSRNEILISFFFNARGDELEKDTIGMYRSLLLQLLKEAPDLQQVLDEVDGAETVANYPPSWTLEILQELFASAVAGLGNRRVVCVIDALDECNEKQVRDMVAQFEDLAESAIDSGTRLRICFASRHYPEIRAQKALNMVLETEDGHSHDLEMFIRKQLDAGNGEHDEQIRTKIRQKSNGVFMWAVLVVDILNVEYRKGCMWAIEQKLEEIPDGLTELLRDILRRDNVDMDALLLCLQWIIFAKRPLKLEEFYCAMEAGLTDKPTQARHPERDKTQGMARFVTSSSKGLAELTKSDKPTVQFIHESVRDFLLKDGGLCELWPQLNGRVADISHDRLKQCCHKYMTVGISAFAPLGQPLPKATSSESAQLRAGVNEGFPFLDYASQSVLYHANEAALMVSQEMYLHQFPFTWWIHVTNVLQPVHKHRHGPNATLQYTLAETGFASLLDIIPHHGIWDRIKGERYGYPFIAAFANGQRLALGSLMDPNSSVSIEDLTKDKGFGKASQLNVGDDLWIWAWKTGNWNVAKYLLTSCSQALGWGASKIHDTVSDGRDALSFAAENGNGPVVEWLVGAGAHVNGFKGCKDLPLSWASGGNDPAAIEVLLDARADVNAQGGNYGSALQAACFQGDETIVQMLLDAGAEVNAQGGEYGNALQAACYMAFDTIVLTLLGAGANVNLQGGIFGSALHAASRLGHESIVQMLINSGADVNAPGVGRGSALDQAQLSKNARIVRMLRRAGATE</sequence>
<name>A0A6A6CCD6_ZASCE</name>
<dbReference type="PROSITE" id="PS50837">
    <property type="entry name" value="NACHT"/>
    <property type="match status" value="1"/>
</dbReference>
<dbReference type="Pfam" id="PF12796">
    <property type="entry name" value="Ank_2"/>
    <property type="match status" value="1"/>
</dbReference>
<dbReference type="OrthoDB" id="3650323at2759"/>
<proteinExistence type="predicted"/>
<keyword evidence="2" id="KW-0040">ANK repeat</keyword>
<dbReference type="PANTHER" id="PTHR10039:SF5">
    <property type="entry name" value="NACHT DOMAIN-CONTAINING PROTEIN"/>
    <property type="match status" value="1"/>
</dbReference>
<feature type="domain" description="NACHT" evidence="3">
    <location>
        <begin position="47"/>
        <end position="165"/>
    </location>
</feature>
<keyword evidence="5" id="KW-1185">Reference proteome</keyword>
<keyword evidence="1" id="KW-0677">Repeat</keyword>
<reference evidence="4" key="1">
    <citation type="journal article" date="2020" name="Stud. Mycol.">
        <title>101 Dothideomycetes genomes: a test case for predicting lifestyles and emergence of pathogens.</title>
        <authorList>
            <person name="Haridas S."/>
            <person name="Albert R."/>
            <person name="Binder M."/>
            <person name="Bloem J."/>
            <person name="Labutti K."/>
            <person name="Salamov A."/>
            <person name="Andreopoulos B."/>
            <person name="Baker S."/>
            <person name="Barry K."/>
            <person name="Bills G."/>
            <person name="Bluhm B."/>
            <person name="Cannon C."/>
            <person name="Castanera R."/>
            <person name="Culley D."/>
            <person name="Daum C."/>
            <person name="Ezra D."/>
            <person name="Gonzalez J."/>
            <person name="Henrissat B."/>
            <person name="Kuo A."/>
            <person name="Liang C."/>
            <person name="Lipzen A."/>
            <person name="Lutzoni F."/>
            <person name="Magnuson J."/>
            <person name="Mondo S."/>
            <person name="Nolan M."/>
            <person name="Ohm R."/>
            <person name="Pangilinan J."/>
            <person name="Park H.-J."/>
            <person name="Ramirez L."/>
            <person name="Alfaro M."/>
            <person name="Sun H."/>
            <person name="Tritt A."/>
            <person name="Yoshinaga Y."/>
            <person name="Zwiers L.-H."/>
            <person name="Turgeon B."/>
            <person name="Goodwin S."/>
            <person name="Spatafora J."/>
            <person name="Crous P."/>
            <person name="Grigoriev I."/>
        </authorList>
    </citation>
    <scope>NUCLEOTIDE SEQUENCE</scope>
    <source>
        <strain evidence="4">ATCC 36951</strain>
    </source>
</reference>
<evidence type="ECO:0000259" key="3">
    <source>
        <dbReference type="PROSITE" id="PS50837"/>
    </source>
</evidence>